<dbReference type="GO" id="GO:0017057">
    <property type="term" value="F:6-phosphogluconolactonase activity"/>
    <property type="evidence" value="ECO:0007669"/>
    <property type="project" value="InterPro"/>
</dbReference>
<reference evidence="10" key="2">
    <citation type="journal article" date="2007" name="Science">
        <title>Draft genome sequence of the sexually transmitted pathogen Trichomonas vaginalis.</title>
        <authorList>
            <person name="Carlton J.M."/>
            <person name="Hirt R.P."/>
            <person name="Silva J.C."/>
            <person name="Delcher A.L."/>
            <person name="Schatz M."/>
            <person name="Zhao Q."/>
            <person name="Wortman J.R."/>
            <person name="Bidwell S.L."/>
            <person name="Alsmark U.C.M."/>
            <person name="Besteiro S."/>
            <person name="Sicheritz-Ponten T."/>
            <person name="Noel C.J."/>
            <person name="Dacks J.B."/>
            <person name="Foster P.G."/>
            <person name="Simillion C."/>
            <person name="Van de Peer Y."/>
            <person name="Miranda-Saavedra D."/>
            <person name="Barton G.J."/>
            <person name="Westrop G.D."/>
            <person name="Mueller S."/>
            <person name="Dessi D."/>
            <person name="Fiori P.L."/>
            <person name="Ren Q."/>
            <person name="Paulsen I."/>
            <person name="Zhang H."/>
            <person name="Bastida-Corcuera F.D."/>
            <person name="Simoes-Barbosa A."/>
            <person name="Brown M.T."/>
            <person name="Hayes R.D."/>
            <person name="Mukherjee M."/>
            <person name="Okumura C.Y."/>
            <person name="Schneider R."/>
            <person name="Smith A.J."/>
            <person name="Vanacova S."/>
            <person name="Villalvazo M."/>
            <person name="Haas B.J."/>
            <person name="Pertea M."/>
            <person name="Feldblyum T.V."/>
            <person name="Utterback T.R."/>
            <person name="Shu C.L."/>
            <person name="Osoegawa K."/>
            <person name="de Jong P.J."/>
            <person name="Hrdy I."/>
            <person name="Horvathova L."/>
            <person name="Zubacova Z."/>
            <person name="Dolezal P."/>
            <person name="Malik S.B."/>
            <person name="Logsdon J.M. Jr."/>
            <person name="Henze K."/>
            <person name="Gupta A."/>
            <person name="Wang C.C."/>
            <person name="Dunne R.L."/>
            <person name="Upcroft J.A."/>
            <person name="Upcroft P."/>
            <person name="White O."/>
            <person name="Salzberg S.L."/>
            <person name="Tang P."/>
            <person name="Chiu C.-H."/>
            <person name="Lee Y.-S."/>
            <person name="Embley T.M."/>
            <person name="Coombs G.H."/>
            <person name="Mottram J.C."/>
            <person name="Tachezy J."/>
            <person name="Fraser-Liggett C.M."/>
            <person name="Johnson P.J."/>
        </authorList>
    </citation>
    <scope>NUCLEOTIDE SEQUENCE [LARGE SCALE GENOMIC DNA]</scope>
    <source>
        <strain evidence="10">G3</strain>
    </source>
</reference>
<dbReference type="EC" id="1.1.1.49" evidence="6"/>
<dbReference type="EMBL" id="DS114221">
    <property type="protein sequence ID" value="EAX89222.1"/>
    <property type="molecule type" value="Genomic_DNA"/>
</dbReference>
<dbReference type="GO" id="GO:0006006">
    <property type="term" value="P:glucose metabolic process"/>
    <property type="evidence" value="ECO:0000318"/>
    <property type="project" value="GO_Central"/>
</dbReference>
<dbReference type="eggNOG" id="KOG3147">
    <property type="taxonomic scope" value="Eukaryota"/>
</dbReference>
<keyword evidence="4 6" id="KW-0560">Oxidoreductase</keyword>
<evidence type="ECO:0000256" key="5">
    <source>
        <dbReference type="ARBA" id="ARBA00023277"/>
    </source>
</evidence>
<comment type="function">
    <text evidence="6">Catalyzes the rate-limiting step of the oxidative pentose-phosphate pathway, which represents a route for the dissimilation of carbohydrates besides glycolysis.</text>
</comment>
<dbReference type="InterPro" id="IPR006148">
    <property type="entry name" value="Glc/Gal-6P_isomerase"/>
</dbReference>
<dbReference type="Gene3D" id="3.40.50.1360">
    <property type="match status" value="1"/>
</dbReference>
<evidence type="ECO:0000256" key="6">
    <source>
        <dbReference type="RuleBase" id="RU362120"/>
    </source>
</evidence>
<dbReference type="NCBIfam" id="TIGR00871">
    <property type="entry name" value="zwf"/>
    <property type="match status" value="1"/>
</dbReference>
<dbReference type="Pfam" id="PF00479">
    <property type="entry name" value="G6PD_N"/>
    <property type="match status" value="1"/>
</dbReference>
<sequence length="706" mass="80242">MSGYSKPLKSKSIAIVIFGATGDLSMRMLLPSLESIHSYDPFNEASLIIGVARNEYKDSEIKEKISGSIEKYSRTHNEKEEQNLNDFLKHVKFISGDFTDPATYEKLKALLDQHQLEGVLVYFATPPSLIQKISDNLYNAGLSTNKDRWVRIVIEKPFGSSYETALALNDSLHEKFNEEDIYRIDHYLAKETVMNIFTFRWGNTIWEPLWNRNYISHVEILVAESVDVGNRTGYYDGVSVIRDMIQNHLLQMLAIVAMEPPSEMTAKSIRDEKVKVLRAIRSIKKQDVILGQYLGYKEHKGVSKDSTTPTFAYIRFFIDNWRWKDVPFYICSGKALAEKKSCIKLVFHEVPHAIFGDSTINKPNVLEIKVQPHEGIILKQHVKVPGVGLSTAKIPLSFYYKDKFGENALQGAYERVILDAIHGDQSFFPRSDEIEQCWKIVEPILKDSYPEIIPYAQKMDITTGTTKRNRVNQATLAVFRDAQELVQSVTERLTRLIVDTVEKKGTCTIALSGGLAPRPIYSLLATAPYTSRIDFSKVHIFFVAERCVPPTDIHSNYNMINEMFLKYLKIPEGNIHRMKGELDYKVGAKDYEEEIKKYFNSENPEFDIILLGLGFEGHTASLFPGTDAINDHQSLIIGNIVPHDNLSRITMGAKIINNANNIIMINTEAENKDIIDLVFNAPFVPAMIPAQLIQPTHGKLTWFTIN</sequence>
<comment type="catalytic activity">
    <reaction evidence="6">
        <text>D-glucose 6-phosphate + NADP(+) = 6-phospho-D-glucono-1,5-lactone + NADPH + H(+)</text>
        <dbReference type="Rhea" id="RHEA:15841"/>
        <dbReference type="ChEBI" id="CHEBI:15378"/>
        <dbReference type="ChEBI" id="CHEBI:57783"/>
        <dbReference type="ChEBI" id="CHEBI:57955"/>
        <dbReference type="ChEBI" id="CHEBI:58349"/>
        <dbReference type="ChEBI" id="CHEBI:61548"/>
        <dbReference type="EC" id="1.1.1.49"/>
    </reaction>
</comment>
<feature type="domain" description="Glucose-6-phosphate dehydrogenase NAD-binding" evidence="7">
    <location>
        <begin position="16"/>
        <end position="195"/>
    </location>
</feature>
<dbReference type="InterPro" id="IPR022675">
    <property type="entry name" value="G6P_DH_C"/>
</dbReference>
<dbReference type="InterPro" id="IPR022674">
    <property type="entry name" value="G6P_DH_NAD-bd"/>
</dbReference>
<dbReference type="GO" id="GO:0004345">
    <property type="term" value="F:glucose-6-phosphate dehydrogenase activity"/>
    <property type="evidence" value="ECO:0000318"/>
    <property type="project" value="GO_Central"/>
</dbReference>
<dbReference type="SUPFAM" id="SSF51735">
    <property type="entry name" value="NAD(P)-binding Rossmann-fold domains"/>
    <property type="match status" value="1"/>
</dbReference>
<proteinExistence type="inferred from homology"/>
<protein>
    <recommendedName>
        <fullName evidence="6">Glucose-6-phosphate 1-dehydrogenase</fullName>
        <ecNumber evidence="6">1.1.1.49</ecNumber>
    </recommendedName>
</protein>
<comment type="similarity">
    <text evidence="6">Belongs to the glucose-6-phosphate dehydrogenase family.</text>
</comment>
<evidence type="ECO:0000256" key="4">
    <source>
        <dbReference type="ARBA" id="ARBA00023002"/>
    </source>
</evidence>
<dbReference type="RefSeq" id="XP_001302152.1">
    <property type="nucleotide sequence ID" value="XM_001302151.1"/>
</dbReference>
<dbReference type="SMR" id="A2G0T4"/>
<keyword evidence="5 6" id="KW-0119">Carbohydrate metabolism</keyword>
<dbReference type="Pfam" id="PF01182">
    <property type="entry name" value="Glucosamine_iso"/>
    <property type="match status" value="1"/>
</dbReference>
<feature type="domain" description="Glucosamine/galactosamine-6-phosphate isomerase" evidence="8">
    <location>
        <begin position="481"/>
        <end position="702"/>
    </location>
</feature>
<dbReference type="Gene3D" id="3.30.360.10">
    <property type="entry name" value="Dihydrodipicolinate Reductase, domain 2"/>
    <property type="match status" value="1"/>
</dbReference>
<gene>
    <name evidence="10" type="ORF">TVAG_089600</name>
</gene>
<dbReference type="SUPFAM" id="SSF100950">
    <property type="entry name" value="NagB/RpiA/CoA transferase-like"/>
    <property type="match status" value="1"/>
</dbReference>
<dbReference type="OMA" id="ERAGYYE"/>
<accession>A2G0T4</accession>
<dbReference type="InterPro" id="IPR005900">
    <property type="entry name" value="6-phosphogluconolactonase_DevB"/>
</dbReference>
<keyword evidence="2 6" id="KW-0313">Glucose metabolism</keyword>
<dbReference type="FunCoup" id="A2G0T4">
    <property type="interactions" value="451"/>
</dbReference>
<evidence type="ECO:0000256" key="3">
    <source>
        <dbReference type="ARBA" id="ARBA00022857"/>
    </source>
</evidence>
<comment type="pathway">
    <text evidence="1 6">Carbohydrate degradation; pentose phosphate pathway; D-ribulose 5-phosphate from D-glucose 6-phosphate (oxidative stage): step 1/3.</text>
</comment>
<dbReference type="PANTHER" id="PTHR23429:SF0">
    <property type="entry name" value="GLUCOSE-6-PHOSPHATE 1-DEHYDROGENASE"/>
    <property type="match status" value="1"/>
</dbReference>
<evidence type="ECO:0000259" key="8">
    <source>
        <dbReference type="Pfam" id="PF01182"/>
    </source>
</evidence>
<dbReference type="VEuPathDB" id="TrichDB:TVAGG3_0656230"/>
<dbReference type="PRINTS" id="PR00079">
    <property type="entry name" value="G6PDHDRGNASE"/>
</dbReference>
<evidence type="ECO:0000256" key="1">
    <source>
        <dbReference type="ARBA" id="ARBA00004937"/>
    </source>
</evidence>
<evidence type="ECO:0000259" key="7">
    <source>
        <dbReference type="Pfam" id="PF00479"/>
    </source>
</evidence>
<reference evidence="10" key="1">
    <citation type="submission" date="2006-10" db="EMBL/GenBank/DDBJ databases">
        <authorList>
            <person name="Amadeo P."/>
            <person name="Zhao Q."/>
            <person name="Wortman J."/>
            <person name="Fraser-Liggett C."/>
            <person name="Carlton J."/>
        </authorList>
    </citation>
    <scope>NUCLEOTIDE SEQUENCE</scope>
    <source>
        <strain evidence="10">G3</strain>
    </source>
</reference>
<dbReference type="InterPro" id="IPR036291">
    <property type="entry name" value="NAD(P)-bd_dom_sf"/>
</dbReference>
<keyword evidence="11" id="KW-1185">Reference proteome</keyword>
<dbReference type="AlphaFoldDB" id="A2G0T4"/>
<dbReference type="OrthoDB" id="60984at2759"/>
<evidence type="ECO:0000313" key="11">
    <source>
        <dbReference type="Proteomes" id="UP000001542"/>
    </source>
</evidence>
<dbReference type="SUPFAM" id="SSF55347">
    <property type="entry name" value="Glyceraldehyde-3-phosphate dehydrogenase-like, C-terminal domain"/>
    <property type="match status" value="1"/>
</dbReference>
<dbReference type="STRING" id="5722.A2G0T4"/>
<dbReference type="GO" id="GO:0009051">
    <property type="term" value="P:pentose-phosphate shunt, oxidative branch"/>
    <property type="evidence" value="ECO:0000318"/>
    <property type="project" value="GO_Central"/>
</dbReference>
<evidence type="ECO:0000256" key="2">
    <source>
        <dbReference type="ARBA" id="ARBA00022526"/>
    </source>
</evidence>
<dbReference type="Pfam" id="PF02781">
    <property type="entry name" value="G6PD_C"/>
    <property type="match status" value="1"/>
</dbReference>
<dbReference type="Gene3D" id="3.40.50.720">
    <property type="entry name" value="NAD(P)-binding Rossmann-like Domain"/>
    <property type="match status" value="1"/>
</dbReference>
<dbReference type="InterPro" id="IPR037171">
    <property type="entry name" value="NagB/RpiA_transferase-like"/>
</dbReference>
<dbReference type="InParanoid" id="A2G0T4"/>
<dbReference type="UniPathway" id="UPA00115">
    <property type="reaction ID" value="UER00408"/>
</dbReference>
<dbReference type="Proteomes" id="UP000001542">
    <property type="component" value="Unassembled WGS sequence"/>
</dbReference>
<dbReference type="GO" id="GO:0050661">
    <property type="term" value="F:NADP binding"/>
    <property type="evidence" value="ECO:0007669"/>
    <property type="project" value="InterPro"/>
</dbReference>
<dbReference type="KEGG" id="tva:4746891"/>
<dbReference type="VEuPathDB" id="TrichDB:TVAG_089600"/>
<dbReference type="eggNOG" id="KOG0563">
    <property type="taxonomic scope" value="Eukaryota"/>
</dbReference>
<keyword evidence="3 6" id="KW-0521">NADP</keyword>
<evidence type="ECO:0000259" key="9">
    <source>
        <dbReference type="Pfam" id="PF02781"/>
    </source>
</evidence>
<dbReference type="HAMAP" id="MF_00966">
    <property type="entry name" value="G6PD"/>
    <property type="match status" value="1"/>
</dbReference>
<dbReference type="InterPro" id="IPR001282">
    <property type="entry name" value="G6P_DH"/>
</dbReference>
<evidence type="ECO:0000313" key="10">
    <source>
        <dbReference type="EMBL" id="EAX89222.1"/>
    </source>
</evidence>
<feature type="domain" description="Glucose-6-phosphate dehydrogenase C-terminal" evidence="9">
    <location>
        <begin position="198"/>
        <end position="457"/>
    </location>
</feature>
<dbReference type="NCBIfam" id="TIGR01198">
    <property type="entry name" value="pgl"/>
    <property type="match status" value="1"/>
</dbReference>
<dbReference type="PANTHER" id="PTHR23429">
    <property type="entry name" value="GLUCOSE-6-PHOSPHATE 1-DEHYDROGENASE G6PD"/>
    <property type="match status" value="1"/>
</dbReference>
<dbReference type="CDD" id="cd01400">
    <property type="entry name" value="6PGL"/>
    <property type="match status" value="1"/>
</dbReference>
<name>A2G0T4_TRIV3</name>
<organism evidence="10 11">
    <name type="scientific">Trichomonas vaginalis (strain ATCC PRA-98 / G3)</name>
    <dbReference type="NCBI Taxonomy" id="412133"/>
    <lineage>
        <taxon>Eukaryota</taxon>
        <taxon>Metamonada</taxon>
        <taxon>Parabasalia</taxon>
        <taxon>Trichomonadida</taxon>
        <taxon>Trichomonadidae</taxon>
        <taxon>Trichomonas</taxon>
    </lineage>
</organism>